<dbReference type="GO" id="GO:0016459">
    <property type="term" value="C:myosin complex"/>
    <property type="evidence" value="ECO:0007669"/>
    <property type="project" value="UniProtKB-KW"/>
</dbReference>
<comment type="similarity">
    <text evidence="1 8">Belongs to the TRAFAC class myosin-kinesin ATPase superfamily. Myosin family.</text>
</comment>
<dbReference type="InterPro" id="IPR014751">
    <property type="entry name" value="XRCC4-like_C"/>
</dbReference>
<evidence type="ECO:0000313" key="12">
    <source>
        <dbReference type="EMBL" id="CBY33603.1"/>
    </source>
</evidence>
<evidence type="ECO:0008006" key="13">
    <source>
        <dbReference type="Google" id="ProtNLM"/>
    </source>
</evidence>
<sequence>MWNPDEAGAAAQYLRLDEKRLLEIRSSEFPGRSAVWVPSKEHGYAKGLVLDEKASKDGCKVVQLAGGDKKEVKEENIEPQNPPKYELGEDMANLTYLSEASVVYNLGERYKLFLIYTYSGLFCVTVNPYKLLPVYSDYVVPCYRGKRKTEMPPHLWSVADNAYSDMLINRKNQSMLITGESGAGKTVNTKRVIQYFAAVAASGGANGEKLELKGGGTLEDQIVAANPAMEAFGNAKTIRNDNSSRFGKFIRIHFGNTGRLASGDIDTYLLEKSRVVFQQCVERNYHIFYQICSGARPDINEMTMIGTNPREFKIASIGEVSVKSIDDGEELAATDESFDILGFDKSEKDAIYKIIAGLMYSGNMTFKQKPREEQAEPEGEEAANSAGFLLGVSGPEYNKALCSPKVKVGNEYVVKGQTVPQVIFSQGALIKACFERLFHWLVAVVNRALGNDNPRAYFIGLLDIAGFEIFDLNSFEQLSINYTNEKLQQFFNHHMFILEQEEYKREGIDWVFIDFGMDLEACIDLIEKPMGIMSMLEEECIVPKATDQTFLQKLLKQHLGKSKNLIKPRNGVKRKFEAHFELCHYAGTVGYNITDWLLKNKDPLNNSVVSLYKNSKEATVRAIWESYESPEDAAKAQKGGKGGKRKKGGSFQTVSSIHREGLKRLMVNLRSTDPHFVRCIIPNERKCPGDMDNNLVLHQLRCNGVLEGIRICRKGFPSRVVYEDFRQRYRILDPNVVPERTPDPKKVCEDLMGVLCTKDWEGVDKEFPDKYRFGHTKLFFKAGMIGMLEDWRDDKISAILTALQTYMRAKLAKAKFQKIRKERDAAAVVQANWRSFMRLKTDKWMDIIYKIKPLVEKHDNAKEMKEMAEDYKKNKEMLEKETAQREELAKKLGKITNERNDLRAELDTIQDVLDEAEFRAEKLQEAKLLMEQKISEMKDNFEGNTNLVEEMQEERDSLKNTIEGLQNDLKKAQETVERMKGERKQLEKQMASLEEDISEFKDRMTKMNIEKDKNLSEQELVNADLTSLEEKCSNLSLSKQNLEEKIHETLIKLDSETKARENLWALKTRLETDLRQKTEQLIDAQKLQSQTADGLSRHKFDYEQTATRLEDEQAQVANLQKKIKELQDAIHLLEQEVVSERDICKRANRVRDDVKQDLADALEQLRISNEENSEKAVALRDNQDAFNRLKIELEESRSHHEVFIQTLKQRQNLESEEAAQDLDIMKKQKSRLESERNEALKGIESMTRQVELLTKTKVHNERQIKNLTEEKKDNEKAIEEHEETIESKNRMIDNLEDEAKAASKEFKDLEYSVSLVKSNLFKMFFKSQGVTRQLNSLQQNHDELNRLYEQEQDAREILAKQHRELKKDYDFVRDQYEGEVNAKLEMQKALSKSNTELSEWRIKYEEEAVVKNKALEDANKELSKQLHDLGDEMLAAKSKITQLDRVKDRLEGDVSDMTSDLEMIQRKAASLEKKQRHHDIIVKEHKQKEAEAMESWEKISVENHDMSNEIKRLRRDLDDTLASLDDQKRQNKSLTDENQNMVKQFSDSLKSVENAEKDKRNAFIERDELAQFLEEAETTQEAQEIQIKKLTQDLEDQRTHHDRLVKQKADEFETYRINNTKAVESMQQDLDREMTMRQEAVRAKTKLEADAADLEVQLMHANHQSEQAIRVQRELKGQNKRLGEKLEIAGKETTAMVKEQGASERRANLMQAELEELRISVEQAEKARKQSDAEVQAANDRINELMSYNFIIFKDRRALEMEVNAANAAVEEAINSARNADATGKRAAADAAKMAEQLARETTRNTSLEAKRSKANGQILNLEQKIRDLETGSLKGGKKYVMKLEMDIRELTSELQDLMRVHAEGVKEVKKMERKVKEKTEREKEARADSARVMELMEKLDEKLKKEKSTSDEVQELLNLHMGKARKLQLQVDDAEERADMAECAYNKMKDKVMQEKETRGKAK</sequence>
<dbReference type="GO" id="GO:0005737">
    <property type="term" value="C:cytoplasm"/>
    <property type="evidence" value="ECO:0007669"/>
    <property type="project" value="TreeGrafter"/>
</dbReference>
<dbReference type="Gene3D" id="1.20.5.340">
    <property type="match status" value="2"/>
</dbReference>
<dbReference type="Gene3D" id="2.30.30.360">
    <property type="entry name" value="Myosin S1 fragment, N-terminal"/>
    <property type="match status" value="1"/>
</dbReference>
<dbReference type="Gene3D" id="3.40.850.10">
    <property type="entry name" value="Kinesin motor domain"/>
    <property type="match status" value="1"/>
</dbReference>
<dbReference type="PANTHER" id="PTHR13140">
    <property type="entry name" value="MYOSIN"/>
    <property type="match status" value="1"/>
</dbReference>
<evidence type="ECO:0000259" key="10">
    <source>
        <dbReference type="PROSITE" id="PS51456"/>
    </source>
</evidence>
<feature type="coiled-coil region" evidence="9">
    <location>
        <begin position="1401"/>
        <end position="1474"/>
    </location>
</feature>
<keyword evidence="6 8" id="KW-0505">Motor protein</keyword>
<feature type="coiled-coil region" evidence="9">
    <location>
        <begin position="854"/>
        <end position="1182"/>
    </location>
</feature>
<feature type="coiled-coil region" evidence="9">
    <location>
        <begin position="1208"/>
        <end position="1375"/>
    </location>
</feature>
<keyword evidence="2 8" id="KW-0547">Nucleotide-binding</keyword>
<feature type="binding site" evidence="8">
    <location>
        <begin position="179"/>
        <end position="186"/>
    </location>
    <ligand>
        <name>ATP</name>
        <dbReference type="ChEBI" id="CHEBI:30616"/>
    </ligand>
</feature>
<dbReference type="GO" id="GO:0016020">
    <property type="term" value="C:membrane"/>
    <property type="evidence" value="ECO:0007669"/>
    <property type="project" value="TreeGrafter"/>
</dbReference>
<dbReference type="GO" id="GO:0005524">
    <property type="term" value="F:ATP binding"/>
    <property type="evidence" value="ECO:0007669"/>
    <property type="project" value="UniProtKB-UniRule"/>
</dbReference>
<evidence type="ECO:0000256" key="2">
    <source>
        <dbReference type="ARBA" id="ARBA00022741"/>
    </source>
</evidence>
<reference evidence="12" key="1">
    <citation type="journal article" date="2010" name="Science">
        <title>Plasticity of animal genome architecture unmasked by rapid evolution of a pelagic tunicate.</title>
        <authorList>
            <person name="Denoeud F."/>
            <person name="Henriet S."/>
            <person name="Mungpakdee S."/>
            <person name="Aury J.M."/>
            <person name="Da Silva C."/>
            <person name="Brinkmann H."/>
            <person name="Mikhaleva J."/>
            <person name="Olsen L.C."/>
            <person name="Jubin C."/>
            <person name="Canestro C."/>
            <person name="Bouquet J.M."/>
            <person name="Danks G."/>
            <person name="Poulain J."/>
            <person name="Campsteijn C."/>
            <person name="Adamski M."/>
            <person name="Cross I."/>
            <person name="Yadetie F."/>
            <person name="Muffato M."/>
            <person name="Louis A."/>
            <person name="Butcher S."/>
            <person name="Tsagkogeorga G."/>
            <person name="Konrad A."/>
            <person name="Singh S."/>
            <person name="Jensen M.F."/>
            <person name="Cong E.H."/>
            <person name="Eikeseth-Otteraa H."/>
            <person name="Noel B."/>
            <person name="Anthouard V."/>
            <person name="Porcel B.M."/>
            <person name="Kachouri-Lafond R."/>
            <person name="Nishino A."/>
            <person name="Ugolini M."/>
            <person name="Chourrout P."/>
            <person name="Nishida H."/>
            <person name="Aasland R."/>
            <person name="Huzurbazar S."/>
            <person name="Westhof E."/>
            <person name="Delsuc F."/>
            <person name="Lehrach H."/>
            <person name="Reinhardt R."/>
            <person name="Weissenbach J."/>
            <person name="Roy S.W."/>
            <person name="Artiguenave F."/>
            <person name="Postlethwait J.H."/>
            <person name="Manak J.R."/>
            <person name="Thompson E.M."/>
            <person name="Jaillon O."/>
            <person name="Du Pasquier L."/>
            <person name="Boudinot P."/>
            <person name="Liberles D.A."/>
            <person name="Volff J.N."/>
            <person name="Philippe H."/>
            <person name="Lenhard B."/>
            <person name="Roest Crollius H."/>
            <person name="Wincker P."/>
            <person name="Chourrout D."/>
        </authorList>
    </citation>
    <scope>NUCLEOTIDE SEQUENCE [LARGE SCALE GENOMIC DNA]</scope>
</reference>
<dbReference type="InterPro" id="IPR036961">
    <property type="entry name" value="Kinesin_motor_dom_sf"/>
</dbReference>
<dbReference type="Gene3D" id="1.20.5.370">
    <property type="match status" value="2"/>
</dbReference>
<dbReference type="PANTHER" id="PTHR13140:SF857">
    <property type="entry name" value="MYOSIN-11"/>
    <property type="match status" value="1"/>
</dbReference>
<dbReference type="FunFam" id="1.10.10.820:FF:000001">
    <property type="entry name" value="Myosin heavy chain"/>
    <property type="match status" value="1"/>
</dbReference>
<dbReference type="FunFam" id="1.20.58.530:FF:000001">
    <property type="entry name" value="Myosin heavy chain"/>
    <property type="match status" value="1"/>
</dbReference>
<feature type="region of interest" description="Actin-binding" evidence="8">
    <location>
        <begin position="662"/>
        <end position="684"/>
    </location>
</feature>
<name>E4YDJ2_OIKDI</name>
<feature type="coiled-coil region" evidence="9">
    <location>
        <begin position="1573"/>
        <end position="1607"/>
    </location>
</feature>
<dbReference type="CDD" id="cd01377">
    <property type="entry name" value="MYSc_class_II"/>
    <property type="match status" value="1"/>
</dbReference>
<dbReference type="FunFam" id="1.20.120.720:FF:000001">
    <property type="entry name" value="Myosin heavy chain, muscle"/>
    <property type="match status" value="1"/>
</dbReference>
<feature type="coiled-coil region" evidence="9">
    <location>
        <begin position="1707"/>
        <end position="1952"/>
    </location>
</feature>
<evidence type="ECO:0000256" key="5">
    <source>
        <dbReference type="ARBA" id="ARBA00023123"/>
    </source>
</evidence>
<evidence type="ECO:0000256" key="8">
    <source>
        <dbReference type="PROSITE-ProRule" id="PRU00782"/>
    </source>
</evidence>
<keyword evidence="5 8" id="KW-0518">Myosin</keyword>
<keyword evidence="4 9" id="KW-0175">Coiled coil</keyword>
<accession>E4YDJ2</accession>
<dbReference type="GO" id="GO:0051015">
    <property type="term" value="F:actin filament binding"/>
    <property type="evidence" value="ECO:0007669"/>
    <property type="project" value="InterPro"/>
</dbReference>
<dbReference type="InterPro" id="IPR027417">
    <property type="entry name" value="P-loop_NTPase"/>
</dbReference>
<dbReference type="FunFam" id="3.40.850.10:FF:000101">
    <property type="entry name" value="Slow myosin heavy chain 2"/>
    <property type="match status" value="1"/>
</dbReference>
<dbReference type="GO" id="GO:0000146">
    <property type="term" value="F:microfilament motor activity"/>
    <property type="evidence" value="ECO:0007669"/>
    <property type="project" value="TreeGrafter"/>
</dbReference>
<dbReference type="Proteomes" id="UP000011014">
    <property type="component" value="Unassembled WGS sequence"/>
</dbReference>
<feature type="coiled-coil region" evidence="9">
    <location>
        <begin position="1637"/>
        <end position="1664"/>
    </location>
</feature>
<dbReference type="Gene3D" id="1.20.120.720">
    <property type="entry name" value="Myosin VI head, motor domain, U50 subdomain"/>
    <property type="match status" value="1"/>
</dbReference>
<dbReference type="PROSITE" id="PS51456">
    <property type="entry name" value="MYOSIN_MOTOR"/>
    <property type="match status" value="1"/>
</dbReference>
<feature type="domain" description="Myosin motor" evidence="10">
    <location>
        <begin position="86"/>
        <end position="793"/>
    </location>
</feature>
<dbReference type="Gene3D" id="1.20.58.530">
    <property type="match status" value="1"/>
</dbReference>
<dbReference type="SMART" id="SM00242">
    <property type="entry name" value="MYSc"/>
    <property type="match status" value="1"/>
</dbReference>
<protein>
    <recommendedName>
        <fullName evidence="13">Myosin motor domain-containing protein</fullName>
    </recommendedName>
</protein>
<proteinExistence type="inferred from homology"/>
<evidence type="ECO:0000256" key="9">
    <source>
        <dbReference type="SAM" id="Coils"/>
    </source>
</evidence>
<dbReference type="SUPFAM" id="SSF52540">
    <property type="entry name" value="P-loop containing nucleoside triphosphate hydrolases"/>
    <property type="match status" value="1"/>
</dbReference>
<evidence type="ECO:0000256" key="3">
    <source>
        <dbReference type="ARBA" id="ARBA00022840"/>
    </source>
</evidence>
<dbReference type="Pfam" id="PF01576">
    <property type="entry name" value="Myosin_tail_1"/>
    <property type="match status" value="1"/>
</dbReference>
<feature type="domain" description="Myosin N-terminal SH3-like" evidence="11">
    <location>
        <begin position="30"/>
        <end position="82"/>
    </location>
</feature>
<evidence type="ECO:0000256" key="7">
    <source>
        <dbReference type="ARBA" id="ARBA00023203"/>
    </source>
</evidence>
<evidence type="ECO:0000256" key="4">
    <source>
        <dbReference type="ARBA" id="ARBA00023054"/>
    </source>
</evidence>
<organism evidence="12">
    <name type="scientific">Oikopleura dioica</name>
    <name type="common">Tunicate</name>
    <dbReference type="NCBI Taxonomy" id="34765"/>
    <lineage>
        <taxon>Eukaryota</taxon>
        <taxon>Metazoa</taxon>
        <taxon>Chordata</taxon>
        <taxon>Tunicata</taxon>
        <taxon>Appendicularia</taxon>
        <taxon>Copelata</taxon>
        <taxon>Oikopleuridae</taxon>
        <taxon>Oikopleura</taxon>
    </lineage>
</organism>
<keyword evidence="3 8" id="KW-0067">ATP-binding</keyword>
<dbReference type="InterPro" id="IPR004009">
    <property type="entry name" value="SH3_Myosin"/>
</dbReference>
<dbReference type="InterPro" id="IPR002928">
    <property type="entry name" value="Myosin_tail"/>
</dbReference>
<dbReference type="Gene3D" id="1.20.5.4820">
    <property type="match status" value="1"/>
</dbReference>
<dbReference type="InterPro" id="IPR008989">
    <property type="entry name" value="Myosin_S1_N"/>
</dbReference>
<dbReference type="PROSITE" id="PS51844">
    <property type="entry name" value="SH3_LIKE"/>
    <property type="match status" value="1"/>
</dbReference>
<feature type="coiled-coil region" evidence="9">
    <location>
        <begin position="1503"/>
        <end position="1544"/>
    </location>
</feature>
<dbReference type="SUPFAM" id="SSF90257">
    <property type="entry name" value="Myosin rod fragments"/>
    <property type="match status" value="3"/>
</dbReference>
<dbReference type="Gene3D" id="1.10.10.820">
    <property type="match status" value="1"/>
</dbReference>
<evidence type="ECO:0000256" key="6">
    <source>
        <dbReference type="ARBA" id="ARBA00023175"/>
    </source>
</evidence>
<gene>
    <name evidence="12" type="ORF">GSOID_T00021527001</name>
</gene>
<dbReference type="PRINTS" id="PR00193">
    <property type="entry name" value="MYOSINHEAVY"/>
</dbReference>
<dbReference type="Pfam" id="PF00063">
    <property type="entry name" value="Myosin_head"/>
    <property type="match status" value="1"/>
</dbReference>
<evidence type="ECO:0000256" key="1">
    <source>
        <dbReference type="ARBA" id="ARBA00008314"/>
    </source>
</evidence>
<dbReference type="PROSITE" id="PS50096">
    <property type="entry name" value="IQ"/>
    <property type="match status" value="1"/>
</dbReference>
<evidence type="ECO:0000259" key="11">
    <source>
        <dbReference type="PROSITE" id="PS51844"/>
    </source>
</evidence>
<keyword evidence="7 8" id="KW-0009">Actin-binding</keyword>
<dbReference type="InterPro" id="IPR001609">
    <property type="entry name" value="Myosin_head_motor_dom-like"/>
</dbReference>
<dbReference type="EMBL" id="FN654430">
    <property type="protein sequence ID" value="CBY33603.1"/>
    <property type="molecule type" value="Genomic_DNA"/>
</dbReference>
<dbReference type="GO" id="GO:0007015">
    <property type="term" value="P:actin filament organization"/>
    <property type="evidence" value="ECO:0007669"/>
    <property type="project" value="TreeGrafter"/>
</dbReference>